<dbReference type="Proteomes" id="UP001283366">
    <property type="component" value="Unassembled WGS sequence"/>
</dbReference>
<accession>A0A1Y6IR31</accession>
<dbReference type="EMBL" id="FXXI01000002">
    <property type="protein sequence ID" value="SMS00097.1"/>
    <property type="molecule type" value="Genomic_DNA"/>
</dbReference>
<name>A0A1Y6IR31_9VIBR</name>
<protein>
    <submittedName>
        <fullName evidence="2">Uncharacterized protein</fullName>
    </submittedName>
</protein>
<dbReference type="OrthoDB" id="9151061at2"/>
<proteinExistence type="predicted"/>
<evidence type="ECO:0000313" key="2">
    <source>
        <dbReference type="EMBL" id="SMS00097.1"/>
    </source>
</evidence>
<dbReference type="AlphaFoldDB" id="A0A1Y6IR31"/>
<reference evidence="1 4" key="2">
    <citation type="submission" date="2023-11" db="EMBL/GenBank/DDBJ databases">
        <title>Plant-associative lifestyle of Vibrio porteresiae and its evolutionary dynamics.</title>
        <authorList>
            <person name="Rameshkumar N."/>
            <person name="Kirti K."/>
        </authorList>
    </citation>
    <scope>NUCLEOTIDE SEQUENCE [LARGE SCALE GENOMIC DNA]</scope>
    <source>
        <strain evidence="1 4">MSSRF38</strain>
    </source>
</reference>
<sequence length="240" mass="27032">MPLSHSFEDLTQTFRVLVEADFRYKQLISIDRPEAVGNVETAVNAMLNAFHNLYDLMQQELDAPVDWYDTPELCVILAIRNARHHNKANRIRSIYNYHVQTAATPNTEHTYYYANFLANPEEEGGNFFDIPISWGDIKELLELPRAESRLRASASDIIRNYVNADLIESSAEEAGVGENDIFINFVPLAMNAGIKLHSYIEAHVTPQSVEATSFLDLFGSVAPSITSEPDCDTMTFSLPE</sequence>
<organism evidence="2 3">
    <name type="scientific">Vibrio mangrovi</name>
    <dbReference type="NCBI Taxonomy" id="474394"/>
    <lineage>
        <taxon>Bacteria</taxon>
        <taxon>Pseudomonadati</taxon>
        <taxon>Pseudomonadota</taxon>
        <taxon>Gammaproteobacteria</taxon>
        <taxon>Vibrionales</taxon>
        <taxon>Vibrionaceae</taxon>
        <taxon>Vibrio</taxon>
    </lineage>
</organism>
<reference evidence="2 3" key="1">
    <citation type="submission" date="2017-05" db="EMBL/GenBank/DDBJ databases">
        <authorList>
            <person name="Song R."/>
            <person name="Chenine A.L."/>
            <person name="Ruprecht R.M."/>
        </authorList>
    </citation>
    <scope>NUCLEOTIDE SEQUENCE [LARGE SCALE GENOMIC DNA]</scope>
    <source>
        <strain evidence="2 3">CECT 7927</strain>
    </source>
</reference>
<gene>
    <name evidence="1" type="ORF">SBX37_03070</name>
    <name evidence="2" type="ORF">VIM7927_01338</name>
</gene>
<evidence type="ECO:0000313" key="1">
    <source>
        <dbReference type="EMBL" id="MDW6001877.1"/>
    </source>
</evidence>
<evidence type="ECO:0000313" key="3">
    <source>
        <dbReference type="Proteomes" id="UP000196125"/>
    </source>
</evidence>
<dbReference type="Proteomes" id="UP000196125">
    <property type="component" value="Unassembled WGS sequence"/>
</dbReference>
<dbReference type="EMBL" id="JAWRCO010000001">
    <property type="protein sequence ID" value="MDW6001877.1"/>
    <property type="molecule type" value="Genomic_DNA"/>
</dbReference>
<dbReference type="RefSeq" id="WP_087480174.1">
    <property type="nucleotide sequence ID" value="NZ_AP024883.1"/>
</dbReference>
<evidence type="ECO:0000313" key="4">
    <source>
        <dbReference type="Proteomes" id="UP001283366"/>
    </source>
</evidence>
<keyword evidence="4" id="KW-1185">Reference proteome</keyword>